<organism evidence="8 9">
    <name type="scientific">Syntrophobacter fumaroxidans (strain DSM 10017 / MPOB)</name>
    <dbReference type="NCBI Taxonomy" id="335543"/>
    <lineage>
        <taxon>Bacteria</taxon>
        <taxon>Pseudomonadati</taxon>
        <taxon>Thermodesulfobacteriota</taxon>
        <taxon>Syntrophobacteria</taxon>
        <taxon>Syntrophobacterales</taxon>
        <taxon>Syntrophobacteraceae</taxon>
        <taxon>Syntrophobacter</taxon>
    </lineage>
</organism>
<dbReference type="Pfam" id="PF11987">
    <property type="entry name" value="IF-2"/>
    <property type="match status" value="1"/>
</dbReference>
<dbReference type="HOGENOM" id="CLU_097945_0_0_7"/>
<evidence type="ECO:0000313" key="9">
    <source>
        <dbReference type="Proteomes" id="UP000001784"/>
    </source>
</evidence>
<dbReference type="EMBL" id="CP000478">
    <property type="protein sequence ID" value="ABK15898.1"/>
    <property type="molecule type" value="Genomic_DNA"/>
</dbReference>
<protein>
    <recommendedName>
        <fullName evidence="2">Translation initiation factor IF-2</fullName>
    </recommendedName>
</protein>
<dbReference type="SUPFAM" id="SSF52156">
    <property type="entry name" value="Initiation factor IF2/eIF5b, domain 3"/>
    <property type="match status" value="1"/>
</dbReference>
<dbReference type="Gene3D" id="2.40.30.10">
    <property type="entry name" value="Translation factors"/>
    <property type="match status" value="1"/>
</dbReference>
<dbReference type="FunFam" id="2.40.30.10:FF:000008">
    <property type="entry name" value="Translation initiation factor IF-2"/>
    <property type="match status" value="1"/>
</dbReference>
<evidence type="ECO:0000256" key="6">
    <source>
        <dbReference type="ARBA" id="ARBA00023134"/>
    </source>
</evidence>
<dbReference type="Proteomes" id="UP000001784">
    <property type="component" value="Chromosome"/>
</dbReference>
<dbReference type="InterPro" id="IPR036925">
    <property type="entry name" value="TIF_IF2_dom3_sf"/>
</dbReference>
<dbReference type="InParanoid" id="A0LEP6"/>
<dbReference type="SUPFAM" id="SSF50447">
    <property type="entry name" value="Translation proteins"/>
    <property type="match status" value="1"/>
</dbReference>
<dbReference type="GO" id="GO:0005829">
    <property type="term" value="C:cytosol"/>
    <property type="evidence" value="ECO:0007669"/>
    <property type="project" value="TreeGrafter"/>
</dbReference>
<dbReference type="GO" id="GO:0005525">
    <property type="term" value="F:GTP binding"/>
    <property type="evidence" value="ECO:0007669"/>
    <property type="project" value="UniProtKB-KW"/>
</dbReference>
<evidence type="ECO:0000256" key="1">
    <source>
        <dbReference type="ARBA" id="ARBA00007733"/>
    </source>
</evidence>
<sequence>MIHKLKKRRGIPAGPLRVIGSRAQRPGPAVETLEIVLKCDSFGTVEAVTTLLGKIGGREVEIKVIHSGVGDVTKNDILMALTGSRLVAGFNVGLAPRLEQWTKEHGVEVRLYNIVYTLAEDLGALARSLIQTEPEERILGRAKVIATFKSSRGSIIAGCEVLDGVLAHGRNFRVVKAMGPVFTSRIESLQVEKRPVREVRAGQQAGLKVTGFVDVRVGDYIECFDPPVGRRSSAWSPRGAVLRFDENA</sequence>
<dbReference type="FunFam" id="3.40.50.10050:FF:000001">
    <property type="entry name" value="Translation initiation factor IF-2"/>
    <property type="match status" value="1"/>
</dbReference>
<keyword evidence="9" id="KW-1185">Reference proteome</keyword>
<feature type="domain" description="Translation initiation factor IF- 2" evidence="7">
    <location>
        <begin position="30"/>
        <end position="122"/>
    </location>
</feature>
<dbReference type="Gene3D" id="3.40.50.10050">
    <property type="entry name" value="Translation initiation factor IF- 2, domain 3"/>
    <property type="match status" value="1"/>
</dbReference>
<dbReference type="PANTHER" id="PTHR43381:SF5">
    <property type="entry name" value="TR-TYPE G DOMAIN-CONTAINING PROTEIN"/>
    <property type="match status" value="1"/>
</dbReference>
<dbReference type="PANTHER" id="PTHR43381">
    <property type="entry name" value="TRANSLATION INITIATION FACTOR IF-2-RELATED"/>
    <property type="match status" value="1"/>
</dbReference>
<evidence type="ECO:0000256" key="4">
    <source>
        <dbReference type="ARBA" id="ARBA00022741"/>
    </source>
</evidence>
<evidence type="ECO:0000313" key="8">
    <source>
        <dbReference type="EMBL" id="ABK15898.1"/>
    </source>
</evidence>
<dbReference type="InterPro" id="IPR009000">
    <property type="entry name" value="Transl_B-barrel_sf"/>
</dbReference>
<evidence type="ECO:0000259" key="7">
    <source>
        <dbReference type="Pfam" id="PF11987"/>
    </source>
</evidence>
<proteinExistence type="inferred from homology"/>
<gene>
    <name evidence="8" type="ordered locus">Sfum_0196</name>
</gene>
<evidence type="ECO:0000256" key="3">
    <source>
        <dbReference type="ARBA" id="ARBA00022540"/>
    </source>
</evidence>
<keyword evidence="3 8" id="KW-0396">Initiation factor</keyword>
<dbReference type="STRING" id="335543.Sfum_0196"/>
<comment type="similarity">
    <text evidence="1">Belongs to the TRAFAC class translation factor GTPase superfamily. Classic translation factor GTPase family. IF-2 subfamily.</text>
</comment>
<accession>A0LEP6</accession>
<keyword evidence="6" id="KW-0342">GTP-binding</keyword>
<evidence type="ECO:0000256" key="2">
    <source>
        <dbReference type="ARBA" id="ARBA00020675"/>
    </source>
</evidence>
<dbReference type="InterPro" id="IPR023115">
    <property type="entry name" value="TIF_IF2_dom3"/>
</dbReference>
<dbReference type="KEGG" id="sfu:Sfum_0196"/>
<dbReference type="GO" id="GO:0003743">
    <property type="term" value="F:translation initiation factor activity"/>
    <property type="evidence" value="ECO:0007669"/>
    <property type="project" value="UniProtKB-KW"/>
</dbReference>
<keyword evidence="5" id="KW-0648">Protein biosynthesis</keyword>
<dbReference type="RefSeq" id="WP_011697071.1">
    <property type="nucleotide sequence ID" value="NC_008554.1"/>
</dbReference>
<keyword evidence="4" id="KW-0547">Nucleotide-binding</keyword>
<dbReference type="AlphaFoldDB" id="A0LEP6"/>
<reference evidence="8 9" key="1">
    <citation type="submission" date="2006-10" db="EMBL/GenBank/DDBJ databases">
        <title>Complete sequence of Syntrophobacter fumaroxidans MPOB.</title>
        <authorList>
            <consortium name="US DOE Joint Genome Institute"/>
            <person name="Copeland A."/>
            <person name="Lucas S."/>
            <person name="Lapidus A."/>
            <person name="Barry K."/>
            <person name="Detter J.C."/>
            <person name="Glavina del Rio T."/>
            <person name="Hammon N."/>
            <person name="Israni S."/>
            <person name="Pitluck S."/>
            <person name="Goltsman E.G."/>
            <person name="Martinez M."/>
            <person name="Schmutz J."/>
            <person name="Larimer F."/>
            <person name="Land M."/>
            <person name="Hauser L."/>
            <person name="Kyrpides N."/>
            <person name="Kim E."/>
            <person name="Boone D.R."/>
            <person name="Brockman F."/>
            <person name="Culley D."/>
            <person name="Ferry J."/>
            <person name="Gunsalus R."/>
            <person name="McInerney M.J."/>
            <person name="Morrison M."/>
            <person name="Plugge C."/>
            <person name="Rohlin L."/>
            <person name="Scholten J."/>
            <person name="Sieber J."/>
            <person name="Stams A.J.M."/>
            <person name="Worm P."/>
            <person name="Henstra A.M."/>
            <person name="Richardson P."/>
        </authorList>
    </citation>
    <scope>NUCLEOTIDE SEQUENCE [LARGE SCALE GENOMIC DNA]</scope>
    <source>
        <strain evidence="9">DSM 10017 / MPOB</strain>
    </source>
</reference>
<dbReference type="OrthoDB" id="5511241at2"/>
<evidence type="ECO:0000256" key="5">
    <source>
        <dbReference type="ARBA" id="ARBA00022917"/>
    </source>
</evidence>
<dbReference type="eggNOG" id="COG0532">
    <property type="taxonomic scope" value="Bacteria"/>
</dbReference>
<name>A0LEP6_SYNFM</name>
<dbReference type="InterPro" id="IPR015760">
    <property type="entry name" value="TIF_IF2"/>
</dbReference>